<dbReference type="EMBL" id="JAMDGS010000002">
    <property type="protein sequence ID" value="MDD1123943.1"/>
    <property type="molecule type" value="Genomic_DNA"/>
</dbReference>
<organism evidence="2 3">
    <name type="scientific">Pseudomonas aphyarum</name>
    <dbReference type="NCBI Taxonomy" id="2942629"/>
    <lineage>
        <taxon>Bacteria</taxon>
        <taxon>Pseudomonadati</taxon>
        <taxon>Pseudomonadota</taxon>
        <taxon>Gammaproteobacteria</taxon>
        <taxon>Pseudomonadales</taxon>
        <taxon>Pseudomonadaceae</taxon>
        <taxon>Pseudomonas</taxon>
    </lineage>
</organism>
<accession>A0ABT5PJ70</accession>
<proteinExistence type="predicted"/>
<protein>
    <submittedName>
        <fullName evidence="2">Fimbrial assembly protein</fullName>
    </submittedName>
</protein>
<evidence type="ECO:0000313" key="3">
    <source>
        <dbReference type="Proteomes" id="UP001150531"/>
    </source>
</evidence>
<feature type="chain" id="PRO_5045409438" evidence="1">
    <location>
        <begin position="24"/>
        <end position="166"/>
    </location>
</feature>
<name>A0ABT5PJ70_9PSED</name>
<reference evidence="2" key="1">
    <citation type="submission" date="2022-05" db="EMBL/GenBank/DDBJ databases">
        <title>Novel Pseudomonas spp. Isolated from a Rainbow Trout Aquaculture Facility.</title>
        <authorList>
            <person name="Testerman T."/>
            <person name="Graf J."/>
        </authorList>
    </citation>
    <scope>NUCLEOTIDE SEQUENCE</scope>
    <source>
        <strain evidence="2">ID386</strain>
    </source>
</reference>
<dbReference type="Pfam" id="PF04449">
    <property type="entry name" value="Fimbrial_CS1"/>
    <property type="match status" value="1"/>
</dbReference>
<feature type="signal peptide" evidence="1">
    <location>
        <begin position="1"/>
        <end position="23"/>
    </location>
</feature>
<sequence length="166" mass="18394">MNKQSVAAALMAVTALTSATVWAAREELNFEVFLTIPSRAFYVTPAEPDWIHRPQRLLWDYNTSTLRGLRKSFDLRHDSSAIEARLESTGRLSNGRLDEDILLHVKFNGVVMGSDPRPREVLSQAEAAVGKRVLLEIDPIQPLSGFKPGDYNGTVMLLFSAKAPGN</sequence>
<keyword evidence="1" id="KW-0732">Signal</keyword>
<dbReference type="Proteomes" id="UP001150531">
    <property type="component" value="Unassembled WGS sequence"/>
</dbReference>
<evidence type="ECO:0000313" key="2">
    <source>
        <dbReference type="EMBL" id="MDD1123943.1"/>
    </source>
</evidence>
<keyword evidence="3" id="KW-1185">Reference proteome</keyword>
<gene>
    <name evidence="2" type="ORF">M5G18_05030</name>
</gene>
<dbReference type="InterPro" id="IPR007540">
    <property type="entry name" value="Fimbrial_CS1-type"/>
</dbReference>
<evidence type="ECO:0000256" key="1">
    <source>
        <dbReference type="SAM" id="SignalP"/>
    </source>
</evidence>
<dbReference type="RefSeq" id="WP_273899143.1">
    <property type="nucleotide sequence ID" value="NZ_JAMDGS010000002.1"/>
</dbReference>
<comment type="caution">
    <text evidence="2">The sequence shown here is derived from an EMBL/GenBank/DDBJ whole genome shotgun (WGS) entry which is preliminary data.</text>
</comment>
<dbReference type="Gene3D" id="2.60.40.2040">
    <property type="entry name" value="CFA/I fimbrial subunit E, pilin domain"/>
    <property type="match status" value="1"/>
</dbReference>